<evidence type="ECO:0000313" key="3">
    <source>
        <dbReference type="EMBL" id="CAF3315679.1"/>
    </source>
</evidence>
<dbReference type="InterPro" id="IPR036116">
    <property type="entry name" value="FN3_sf"/>
</dbReference>
<reference evidence="3" key="1">
    <citation type="submission" date="2021-02" db="EMBL/GenBank/DDBJ databases">
        <authorList>
            <person name="Nowell W R."/>
        </authorList>
    </citation>
    <scope>NUCLEOTIDE SEQUENCE</scope>
</reference>
<name>A0A817TFT0_9BILA</name>
<dbReference type="EMBL" id="CAJNYT010000048">
    <property type="protein sequence ID" value="CAF3315679.1"/>
    <property type="molecule type" value="Genomic_DNA"/>
</dbReference>
<dbReference type="InterPro" id="IPR050713">
    <property type="entry name" value="RTP_Phos/Ushers"/>
</dbReference>
<dbReference type="InterPro" id="IPR013783">
    <property type="entry name" value="Ig-like_fold"/>
</dbReference>
<feature type="transmembrane region" description="Helical" evidence="1">
    <location>
        <begin position="411"/>
        <end position="436"/>
    </location>
</feature>
<dbReference type="Gene3D" id="2.60.40.10">
    <property type="entry name" value="Immunoglobulins"/>
    <property type="match status" value="2"/>
</dbReference>
<comment type="caution">
    <text evidence="3">The sequence shown here is derived from an EMBL/GenBank/DDBJ whole genome shotgun (WGS) entry which is preliminary data.</text>
</comment>
<dbReference type="SMART" id="SM00060">
    <property type="entry name" value="FN3"/>
    <property type="match status" value="1"/>
</dbReference>
<dbReference type="GO" id="GO:0016020">
    <property type="term" value="C:membrane"/>
    <property type="evidence" value="ECO:0007669"/>
    <property type="project" value="UniProtKB-SubCell"/>
</dbReference>
<protein>
    <recommendedName>
        <fullName evidence="2">Fibronectin type-III domain-containing protein</fullName>
    </recommendedName>
</protein>
<dbReference type="InterPro" id="IPR003961">
    <property type="entry name" value="FN3_dom"/>
</dbReference>
<evidence type="ECO:0000259" key="2">
    <source>
        <dbReference type="SMART" id="SM00060"/>
    </source>
</evidence>
<dbReference type="SUPFAM" id="SSF49265">
    <property type="entry name" value="Fibronectin type III"/>
    <property type="match status" value="2"/>
</dbReference>
<keyword evidence="1" id="KW-0472">Membrane</keyword>
<proteinExistence type="predicted"/>
<accession>A0A817TFT0</accession>
<dbReference type="PANTHER" id="PTHR46957">
    <property type="entry name" value="CYTOKINE RECEPTOR"/>
    <property type="match status" value="1"/>
</dbReference>
<dbReference type="Proteomes" id="UP000663872">
    <property type="component" value="Unassembled WGS sequence"/>
</dbReference>
<evidence type="ECO:0000313" key="4">
    <source>
        <dbReference type="Proteomes" id="UP000663872"/>
    </source>
</evidence>
<evidence type="ECO:0000256" key="1">
    <source>
        <dbReference type="SAM" id="Phobius"/>
    </source>
</evidence>
<organism evidence="3 4">
    <name type="scientific">Rotaria socialis</name>
    <dbReference type="NCBI Taxonomy" id="392032"/>
    <lineage>
        <taxon>Eukaryota</taxon>
        <taxon>Metazoa</taxon>
        <taxon>Spiralia</taxon>
        <taxon>Gnathifera</taxon>
        <taxon>Rotifera</taxon>
        <taxon>Eurotatoria</taxon>
        <taxon>Bdelloidea</taxon>
        <taxon>Philodinida</taxon>
        <taxon>Philodinidae</taxon>
        <taxon>Rotaria</taxon>
    </lineage>
</organism>
<dbReference type="AlphaFoldDB" id="A0A817TFT0"/>
<keyword evidence="1" id="KW-1133">Transmembrane helix</keyword>
<feature type="domain" description="Fibronectin type-III" evidence="2">
    <location>
        <begin position="43"/>
        <end position="250"/>
    </location>
</feature>
<dbReference type="CDD" id="cd00063">
    <property type="entry name" value="FN3"/>
    <property type="match status" value="1"/>
</dbReference>
<sequence length="474" mass="54638">MSTQLESLVGYQWYAVYVSITSNLDTIGSFSSITYFQTLQRQPEPVLNLHGKSLSRSTIELVWQTPSKPNGPTTNYLVYYAPIEDRLPVDNSKLLCLMKDRWRSEVNVQVNNLNLTQSVQCSQSKAEVNNVITNNYDYDDEESTNIDHVATDLSIIEYKLINSVTRRNDPLTLSKEVKADIINNLDIFFENNTTDFNDNYQIDVQESSVVEHRPYIDQYNRSTSDTRIIIDALKEAQLYLFQVYACHNISKQALSNSCSLNGIILAVRTKPGDASRDLVRNVQLTSSADDSDRLTAGERLFLYRISWLEPLDPNGLVYYYMIYIAQNSNNESVQEYCVGYDKYSISVILLPSTTYRLRIITYTIARLNNEYDDRERINGEPSPSNSTNFIFELTFTTKGLSSNQLFRQNRLPIFILIILLTIILLIVIVIALIYYYKSRRRTKTSRPAFRCLLTTVYDDVNDRTRSYSLQHTMV</sequence>
<keyword evidence="1" id="KW-0812">Transmembrane</keyword>
<gene>
    <name evidence="3" type="ORF">GRG538_LOCUS1921</name>
</gene>
<dbReference type="PANTHER" id="PTHR46957:SF3">
    <property type="entry name" value="CYTOKINE RECEPTOR"/>
    <property type="match status" value="1"/>
</dbReference>